<evidence type="ECO:0000313" key="2">
    <source>
        <dbReference type="EMBL" id="MBB5619546.1"/>
    </source>
</evidence>
<comment type="caution">
    <text evidence="2">The sequence shown here is derived from an EMBL/GenBank/DDBJ whole genome shotgun (WGS) entry which is preliminary data.</text>
</comment>
<protein>
    <submittedName>
        <fullName evidence="2">Tetratricopeptide (TPR) repeat protein</fullName>
    </submittedName>
</protein>
<proteinExistence type="predicted"/>
<organism evidence="2 3">
    <name type="scientific">Pedobacter cryoconitis</name>
    <dbReference type="NCBI Taxonomy" id="188932"/>
    <lineage>
        <taxon>Bacteria</taxon>
        <taxon>Pseudomonadati</taxon>
        <taxon>Bacteroidota</taxon>
        <taxon>Sphingobacteriia</taxon>
        <taxon>Sphingobacteriales</taxon>
        <taxon>Sphingobacteriaceae</taxon>
        <taxon>Pedobacter</taxon>
    </lineage>
</organism>
<keyword evidence="1" id="KW-0802">TPR repeat</keyword>
<dbReference type="Proteomes" id="UP000537718">
    <property type="component" value="Unassembled WGS sequence"/>
</dbReference>
<dbReference type="AlphaFoldDB" id="A0A7W8YPS6"/>
<name>A0A7W8YPS6_9SPHI</name>
<feature type="repeat" description="TPR" evidence="1">
    <location>
        <begin position="83"/>
        <end position="116"/>
    </location>
</feature>
<sequence length="130" mass="15020">MKKILIGILCAVFLVAVVKICYNMFDSKNDSTNPLALQDELESGKYDYNLGTEAMNKNQFQEGEKRFLEVLKRKDKLEKDVYLNTLVNLGICYVRQAKYDQAKIYWTQAANLGDRDAIDNLKKLENRSDK</sequence>
<dbReference type="InterPro" id="IPR019734">
    <property type="entry name" value="TPR_rpt"/>
</dbReference>
<dbReference type="InterPro" id="IPR011990">
    <property type="entry name" value="TPR-like_helical_dom_sf"/>
</dbReference>
<dbReference type="SUPFAM" id="SSF48452">
    <property type="entry name" value="TPR-like"/>
    <property type="match status" value="1"/>
</dbReference>
<gene>
    <name evidence="2" type="ORF">HDE69_000582</name>
</gene>
<dbReference type="Gene3D" id="1.25.40.10">
    <property type="entry name" value="Tetratricopeptide repeat domain"/>
    <property type="match status" value="1"/>
</dbReference>
<evidence type="ECO:0000313" key="3">
    <source>
        <dbReference type="Proteomes" id="UP000537718"/>
    </source>
</evidence>
<dbReference type="EMBL" id="JACHCF010000001">
    <property type="protein sequence ID" value="MBB5619546.1"/>
    <property type="molecule type" value="Genomic_DNA"/>
</dbReference>
<dbReference type="RefSeq" id="WP_183865671.1">
    <property type="nucleotide sequence ID" value="NZ_JACHCF010000001.1"/>
</dbReference>
<dbReference type="PROSITE" id="PS50005">
    <property type="entry name" value="TPR"/>
    <property type="match status" value="1"/>
</dbReference>
<evidence type="ECO:0000256" key="1">
    <source>
        <dbReference type="PROSITE-ProRule" id="PRU00339"/>
    </source>
</evidence>
<accession>A0A7W8YPS6</accession>
<reference evidence="2 3" key="1">
    <citation type="submission" date="2020-08" db="EMBL/GenBank/DDBJ databases">
        <title>Genomic Encyclopedia of Type Strains, Phase IV (KMG-V): Genome sequencing to study the core and pangenomes of soil and plant-associated prokaryotes.</title>
        <authorList>
            <person name="Whitman W."/>
        </authorList>
    </citation>
    <scope>NUCLEOTIDE SEQUENCE [LARGE SCALE GENOMIC DNA]</scope>
    <source>
        <strain evidence="2 3">MP7CTX6</strain>
    </source>
</reference>